<dbReference type="InterPro" id="IPR008276">
    <property type="entry name" value="C_nuclsd_transpt"/>
</dbReference>
<reference evidence="4" key="1">
    <citation type="submission" date="2020-10" db="EMBL/GenBank/DDBJ databases">
        <authorList>
            <person name="Gilroy R."/>
        </authorList>
    </citation>
    <scope>NUCLEOTIDE SEQUENCE</scope>
    <source>
        <strain evidence="4">CHK152-2994</strain>
    </source>
</reference>
<keyword evidence="1" id="KW-1133">Transmembrane helix</keyword>
<dbReference type="Proteomes" id="UP000824139">
    <property type="component" value="Unassembled WGS sequence"/>
</dbReference>
<feature type="transmembrane region" description="Helical" evidence="1">
    <location>
        <begin position="34"/>
        <end position="52"/>
    </location>
</feature>
<dbReference type="Pfam" id="PF07662">
    <property type="entry name" value="Nucleos_tra2_C"/>
    <property type="match status" value="1"/>
</dbReference>
<dbReference type="EMBL" id="DVJO01000221">
    <property type="protein sequence ID" value="HIS83931.1"/>
    <property type="molecule type" value="Genomic_DNA"/>
</dbReference>
<dbReference type="InterPro" id="IPR011642">
    <property type="entry name" value="Gate_dom"/>
</dbReference>
<feature type="transmembrane region" description="Helical" evidence="1">
    <location>
        <begin position="92"/>
        <end position="112"/>
    </location>
</feature>
<proteinExistence type="predicted"/>
<feature type="transmembrane region" description="Helical" evidence="1">
    <location>
        <begin position="64"/>
        <end position="86"/>
    </location>
</feature>
<feature type="non-terminal residue" evidence="4">
    <location>
        <position position="1"/>
    </location>
</feature>
<feature type="transmembrane region" description="Helical" evidence="1">
    <location>
        <begin position="194"/>
        <end position="213"/>
    </location>
</feature>
<keyword evidence="1" id="KW-0472">Membrane</keyword>
<dbReference type="PANTHER" id="PTHR10590">
    <property type="entry name" value="SODIUM/NUCLEOSIDE COTRANSPORTER"/>
    <property type="match status" value="1"/>
</dbReference>
<dbReference type="InterPro" id="IPR011657">
    <property type="entry name" value="CNT_C_dom"/>
</dbReference>
<evidence type="ECO:0000259" key="2">
    <source>
        <dbReference type="Pfam" id="PF07662"/>
    </source>
</evidence>
<dbReference type="Pfam" id="PF07670">
    <property type="entry name" value="Gate"/>
    <property type="match status" value="1"/>
</dbReference>
<dbReference type="PANTHER" id="PTHR10590:SF4">
    <property type="entry name" value="SOLUTE CARRIER FAMILY 28 MEMBER 3"/>
    <property type="match status" value="1"/>
</dbReference>
<accession>A0A9D1K4U8</accession>
<evidence type="ECO:0000313" key="5">
    <source>
        <dbReference type="Proteomes" id="UP000824139"/>
    </source>
</evidence>
<organism evidence="4 5">
    <name type="scientific">Candidatus Scatenecus faecavium</name>
    <dbReference type="NCBI Taxonomy" id="2840915"/>
    <lineage>
        <taxon>Bacteria</taxon>
        <taxon>Candidatus Scatenecus</taxon>
    </lineage>
</organism>
<comment type="caution">
    <text evidence="4">The sequence shown here is derived from an EMBL/GenBank/DDBJ whole genome shotgun (WGS) entry which is preliminary data.</text>
</comment>
<feature type="domain" description="Nucleoside transporter/FeoB GTPase Gate" evidence="3">
    <location>
        <begin position="1"/>
        <end position="87"/>
    </location>
</feature>
<dbReference type="GO" id="GO:0005886">
    <property type="term" value="C:plasma membrane"/>
    <property type="evidence" value="ECO:0007669"/>
    <property type="project" value="TreeGrafter"/>
</dbReference>
<feature type="transmembrane region" description="Helical" evidence="1">
    <location>
        <begin position="255"/>
        <end position="273"/>
    </location>
</feature>
<evidence type="ECO:0000313" key="4">
    <source>
        <dbReference type="EMBL" id="HIS83931.1"/>
    </source>
</evidence>
<reference evidence="4" key="2">
    <citation type="journal article" date="2021" name="PeerJ">
        <title>Extensive microbial diversity within the chicken gut microbiome revealed by metagenomics and culture.</title>
        <authorList>
            <person name="Gilroy R."/>
            <person name="Ravi A."/>
            <person name="Getino M."/>
            <person name="Pursley I."/>
            <person name="Horton D.L."/>
            <person name="Alikhan N.F."/>
            <person name="Baker D."/>
            <person name="Gharbi K."/>
            <person name="Hall N."/>
            <person name="Watson M."/>
            <person name="Adriaenssens E.M."/>
            <person name="Foster-Nyarko E."/>
            <person name="Jarju S."/>
            <person name="Secka A."/>
            <person name="Antonio M."/>
            <person name="Oren A."/>
            <person name="Chaudhuri R.R."/>
            <person name="La Ragione R."/>
            <person name="Hildebrand F."/>
            <person name="Pallen M.J."/>
        </authorList>
    </citation>
    <scope>NUCLEOTIDE SEQUENCE</scope>
    <source>
        <strain evidence="4">CHK152-2994</strain>
    </source>
</reference>
<feature type="transmembrane region" description="Helical" evidence="1">
    <location>
        <begin position="152"/>
        <end position="174"/>
    </location>
</feature>
<feature type="transmembrane region" description="Helical" evidence="1">
    <location>
        <begin position="293"/>
        <end position="315"/>
    </location>
</feature>
<gene>
    <name evidence="4" type="ORF">IAD41_10040</name>
</gene>
<feature type="domain" description="Concentrative nucleoside transporter C-terminal" evidence="2">
    <location>
        <begin position="92"/>
        <end position="312"/>
    </location>
</feature>
<dbReference type="GO" id="GO:0015293">
    <property type="term" value="F:symporter activity"/>
    <property type="evidence" value="ECO:0007669"/>
    <property type="project" value="TreeGrafter"/>
</dbReference>
<evidence type="ECO:0000256" key="1">
    <source>
        <dbReference type="SAM" id="Phobius"/>
    </source>
</evidence>
<dbReference type="GO" id="GO:0005337">
    <property type="term" value="F:nucleoside transmembrane transporter activity"/>
    <property type="evidence" value="ECO:0007669"/>
    <property type="project" value="InterPro"/>
</dbReference>
<sequence>ILVNILYYYGIMQRVVPVLGKAMNKLMSVSGAEALSNVASAFVGQIAAQIMIRPYLAKLTRSELLASMTGSMACISAATMPIYIGLGIPAQYLLAASIMAAPGALVISKIVYPETGIPETSEDIKIHFSKRRRPYTNLFDAISQGASEGMKVAINVVAMILALVALVAFVDWVLGGLGNFIVNYAHINFASFDLSQLSLKMILGKIFAIFAYLMGVPGNEVTTVGSLMGTKLVLNEMVAYVDLTSLPQMLSEKSFVIACVALCSFGNFGSIAIQLGGIGELAPNQRKNLARLGVRALICGTLTCYMSAAIAGILLN</sequence>
<keyword evidence="1" id="KW-0812">Transmembrane</keyword>
<evidence type="ECO:0000259" key="3">
    <source>
        <dbReference type="Pfam" id="PF07670"/>
    </source>
</evidence>
<protein>
    <submittedName>
        <fullName evidence="4">NupC/NupG family nucleoside CNT transporter</fullName>
    </submittedName>
</protein>
<dbReference type="AlphaFoldDB" id="A0A9D1K4U8"/>
<name>A0A9D1K4U8_9BACT</name>